<keyword evidence="2" id="KW-1185">Reference proteome</keyword>
<name>A0AB34JEB3_PRYPA</name>
<dbReference type="PANTHER" id="PTHR46830:SF2">
    <property type="entry name" value="ALPHA-1,4-N-ACETYLGLUCOSAMINYLTRANSFERASE"/>
    <property type="match status" value="1"/>
</dbReference>
<sequence length="480" mass="53163">MVCPSPSQVQLSPPLSFLQCPLQHDQQTLCTALHAADSLAISLHRHLEARIEKALLRNKVGRCAGWLVLMLLRRSYCGGGSLSDAAFAIRQCEASVRAGEEPQRALGLLCFYSDLAAREPANSSTLVNLTACLSHDFSSRKACPSSLAKVESYQPYAAVRSTPVALRCPSTLYEAPRLGIPPLVHFVYALRQAAPFGFMHLAAVLSAIDVHDPSEVMFHYSYLPHGEFWDAAMATGRMTLRWVDPLAASHFGGRCLRHVAHRADVLRLRVLLRHGGIYLDMDTLSVAPLPPHLREKAEFIIAKQDPLMLKSGRFDFVSAIGEIKKRGYYGLCNAVMAAAPGARFVKHWLDLYSSFRSRGRDAMWDEHSVLLPARLATSCAAFRGALDILPSHRFFPFFWREARSVMLGRSGRQAESLRKKSYIIHLWARGAAYGANGGQIGPSTLAEACLPHIRKTVYDILSCGLIGRFRAQLQNRSTRT</sequence>
<dbReference type="InterPro" id="IPR007577">
    <property type="entry name" value="GlycoTrfase_DXD_sugar-bd_CS"/>
</dbReference>
<dbReference type="Proteomes" id="UP001515480">
    <property type="component" value="Unassembled WGS sequence"/>
</dbReference>
<dbReference type="EMBL" id="JBGBPQ010000009">
    <property type="protein sequence ID" value="KAL1520184.1"/>
    <property type="molecule type" value="Genomic_DNA"/>
</dbReference>
<dbReference type="PANTHER" id="PTHR46830">
    <property type="entry name" value="TRANSFERASE, PUTATIVE-RELATED"/>
    <property type="match status" value="1"/>
</dbReference>
<evidence type="ECO:0000313" key="1">
    <source>
        <dbReference type="EMBL" id="KAL1520184.1"/>
    </source>
</evidence>
<accession>A0AB34JEB3</accession>
<reference evidence="1 2" key="1">
    <citation type="journal article" date="2024" name="Science">
        <title>Giant polyketide synthase enzymes in the biosynthesis of giant marine polyether toxins.</title>
        <authorList>
            <person name="Fallon T.R."/>
            <person name="Shende V.V."/>
            <person name="Wierzbicki I.H."/>
            <person name="Pendleton A.L."/>
            <person name="Watervoot N.F."/>
            <person name="Auber R.P."/>
            <person name="Gonzalez D.J."/>
            <person name="Wisecaver J.H."/>
            <person name="Moore B.S."/>
        </authorList>
    </citation>
    <scope>NUCLEOTIDE SEQUENCE [LARGE SCALE GENOMIC DNA]</scope>
    <source>
        <strain evidence="1 2">12B1</strain>
    </source>
</reference>
<evidence type="ECO:0008006" key="3">
    <source>
        <dbReference type="Google" id="ProtNLM"/>
    </source>
</evidence>
<evidence type="ECO:0000313" key="2">
    <source>
        <dbReference type="Proteomes" id="UP001515480"/>
    </source>
</evidence>
<proteinExistence type="predicted"/>
<dbReference type="Pfam" id="PF04488">
    <property type="entry name" value="Gly_transf_sug"/>
    <property type="match status" value="1"/>
</dbReference>
<dbReference type="SUPFAM" id="SSF53448">
    <property type="entry name" value="Nucleotide-diphospho-sugar transferases"/>
    <property type="match status" value="1"/>
</dbReference>
<gene>
    <name evidence="1" type="ORF">AB1Y20_023654</name>
</gene>
<protein>
    <recommendedName>
        <fullName evidence="3">Alpha-1,4-N-acetylglucosaminyltransferase</fullName>
    </recommendedName>
</protein>
<organism evidence="1 2">
    <name type="scientific">Prymnesium parvum</name>
    <name type="common">Toxic golden alga</name>
    <dbReference type="NCBI Taxonomy" id="97485"/>
    <lineage>
        <taxon>Eukaryota</taxon>
        <taxon>Haptista</taxon>
        <taxon>Haptophyta</taxon>
        <taxon>Prymnesiophyceae</taxon>
        <taxon>Prymnesiales</taxon>
        <taxon>Prymnesiaceae</taxon>
        <taxon>Prymnesium</taxon>
    </lineage>
</organism>
<dbReference type="InterPro" id="IPR029044">
    <property type="entry name" value="Nucleotide-diphossugar_trans"/>
</dbReference>
<comment type="caution">
    <text evidence="1">The sequence shown here is derived from an EMBL/GenBank/DDBJ whole genome shotgun (WGS) entry which is preliminary data.</text>
</comment>
<dbReference type="Gene3D" id="3.90.550.20">
    <property type="match status" value="1"/>
</dbReference>
<dbReference type="AlphaFoldDB" id="A0AB34JEB3"/>